<feature type="region of interest" description="Disordered" evidence="1">
    <location>
        <begin position="1"/>
        <end position="64"/>
    </location>
</feature>
<feature type="region of interest" description="Disordered" evidence="1">
    <location>
        <begin position="145"/>
        <end position="167"/>
    </location>
</feature>
<feature type="compositionally biased region" description="Basic and acidic residues" evidence="1">
    <location>
        <begin position="1"/>
        <end position="13"/>
    </location>
</feature>
<dbReference type="Proteomes" id="UP000650628">
    <property type="component" value="Unassembled WGS sequence"/>
</dbReference>
<dbReference type="EMBL" id="BOOO01000002">
    <property type="protein sequence ID" value="GII27110.1"/>
    <property type="molecule type" value="Genomic_DNA"/>
</dbReference>
<dbReference type="Pfam" id="PF10944">
    <property type="entry name" value="DUF2630"/>
    <property type="match status" value="1"/>
</dbReference>
<comment type="caution">
    <text evidence="2">The sequence shown here is derived from an EMBL/GenBank/DDBJ whole genome shotgun (WGS) entry which is preliminary data.</text>
</comment>
<name>A0A8J3X445_9ACTN</name>
<evidence type="ECO:0008006" key="4">
    <source>
        <dbReference type="Google" id="ProtNLM"/>
    </source>
</evidence>
<reference evidence="2 3" key="1">
    <citation type="submission" date="2021-01" db="EMBL/GenBank/DDBJ databases">
        <title>Whole genome shotgun sequence of Planotetraspora mira NBRC 15435.</title>
        <authorList>
            <person name="Komaki H."/>
            <person name="Tamura T."/>
        </authorList>
    </citation>
    <scope>NUCLEOTIDE SEQUENCE [LARGE SCALE GENOMIC DNA]</scope>
    <source>
        <strain evidence="2 3">NBRC 15435</strain>
    </source>
</reference>
<protein>
    <recommendedName>
        <fullName evidence="4">DUF2630 family protein</fullName>
    </recommendedName>
</protein>
<dbReference type="AlphaFoldDB" id="A0A8J3X445"/>
<proteinExistence type="predicted"/>
<accession>A0A8J3X445</accession>
<feature type="compositionally biased region" description="Basic and acidic residues" evidence="1">
    <location>
        <begin position="22"/>
        <end position="37"/>
    </location>
</feature>
<evidence type="ECO:0000313" key="3">
    <source>
        <dbReference type="Proteomes" id="UP000650628"/>
    </source>
</evidence>
<evidence type="ECO:0000313" key="2">
    <source>
        <dbReference type="EMBL" id="GII27110.1"/>
    </source>
</evidence>
<evidence type="ECO:0000256" key="1">
    <source>
        <dbReference type="SAM" id="MobiDB-lite"/>
    </source>
</evidence>
<organism evidence="2 3">
    <name type="scientific">Planotetraspora mira</name>
    <dbReference type="NCBI Taxonomy" id="58121"/>
    <lineage>
        <taxon>Bacteria</taxon>
        <taxon>Bacillati</taxon>
        <taxon>Actinomycetota</taxon>
        <taxon>Actinomycetes</taxon>
        <taxon>Streptosporangiales</taxon>
        <taxon>Streptosporangiaceae</taxon>
        <taxon>Planotetraspora</taxon>
    </lineage>
</organism>
<dbReference type="InterPro" id="IPR020311">
    <property type="entry name" value="Uncharacterised_Rv0898c"/>
</dbReference>
<gene>
    <name evidence="2" type="ORF">Pmi06nite_05520</name>
</gene>
<sequence length="167" mass="18813">MTADAREPHRDEGADLLQALDAADKKEPAQHASETSRHPNAVWTGTPPRILARPTTHRTTSTNTYIRPNVLITSHARVTHNEGGCAMKDNEILDQIGELIDEEHTLRRRLAAGELNSDEEHTRIRDLEESLDRCWDLLRQRRARRGAGEDPDDAAARPVGEVENYLQ</sequence>
<keyword evidence="3" id="KW-1185">Reference proteome</keyword>